<dbReference type="CDD" id="cd17535">
    <property type="entry name" value="REC_NarL-like"/>
    <property type="match status" value="1"/>
</dbReference>
<keyword evidence="1 5" id="KW-0597">Phosphoprotein</keyword>
<dbReference type="Proteomes" id="UP001589733">
    <property type="component" value="Unassembled WGS sequence"/>
</dbReference>
<feature type="modified residue" description="4-aspartylphosphate" evidence="5">
    <location>
        <position position="57"/>
    </location>
</feature>
<dbReference type="Gene3D" id="3.40.50.2300">
    <property type="match status" value="1"/>
</dbReference>
<dbReference type="SUPFAM" id="SSF46894">
    <property type="entry name" value="C-terminal effector domain of the bipartite response regulators"/>
    <property type="match status" value="1"/>
</dbReference>
<evidence type="ECO:0000256" key="1">
    <source>
        <dbReference type="ARBA" id="ARBA00022553"/>
    </source>
</evidence>
<evidence type="ECO:0000256" key="5">
    <source>
        <dbReference type="PROSITE-ProRule" id="PRU00169"/>
    </source>
</evidence>
<dbReference type="InterPro" id="IPR016032">
    <property type="entry name" value="Sig_transdc_resp-reg_C-effctor"/>
</dbReference>
<accession>A0ABV6B702</accession>
<keyword evidence="4" id="KW-0804">Transcription</keyword>
<dbReference type="InterPro" id="IPR011006">
    <property type="entry name" value="CheY-like_superfamily"/>
</dbReference>
<dbReference type="InterPro" id="IPR058245">
    <property type="entry name" value="NreC/VraR/RcsB-like_REC"/>
</dbReference>
<organism evidence="8 9">
    <name type="scientific">Deinococcus oregonensis</name>
    <dbReference type="NCBI Taxonomy" id="1805970"/>
    <lineage>
        <taxon>Bacteria</taxon>
        <taxon>Thermotogati</taxon>
        <taxon>Deinococcota</taxon>
        <taxon>Deinococci</taxon>
        <taxon>Deinococcales</taxon>
        <taxon>Deinococcaceae</taxon>
        <taxon>Deinococcus</taxon>
    </lineage>
</organism>
<evidence type="ECO:0000256" key="2">
    <source>
        <dbReference type="ARBA" id="ARBA00023015"/>
    </source>
</evidence>
<dbReference type="SUPFAM" id="SSF52172">
    <property type="entry name" value="CheY-like"/>
    <property type="match status" value="1"/>
</dbReference>
<dbReference type="Pfam" id="PF00196">
    <property type="entry name" value="GerE"/>
    <property type="match status" value="1"/>
</dbReference>
<keyword evidence="2" id="KW-0805">Transcription regulation</keyword>
<dbReference type="SMART" id="SM00448">
    <property type="entry name" value="REC"/>
    <property type="match status" value="1"/>
</dbReference>
<evidence type="ECO:0000256" key="4">
    <source>
        <dbReference type="ARBA" id="ARBA00023163"/>
    </source>
</evidence>
<evidence type="ECO:0000313" key="8">
    <source>
        <dbReference type="EMBL" id="MFB9994715.1"/>
    </source>
</evidence>
<feature type="domain" description="Response regulatory" evidence="7">
    <location>
        <begin position="6"/>
        <end position="121"/>
    </location>
</feature>
<evidence type="ECO:0000259" key="7">
    <source>
        <dbReference type="PROSITE" id="PS50110"/>
    </source>
</evidence>
<comment type="caution">
    <text evidence="8">The sequence shown here is derived from an EMBL/GenBank/DDBJ whole genome shotgun (WGS) entry which is preliminary data.</text>
</comment>
<reference evidence="8 9" key="1">
    <citation type="submission" date="2024-09" db="EMBL/GenBank/DDBJ databases">
        <authorList>
            <person name="Sun Q."/>
            <person name="Mori K."/>
        </authorList>
    </citation>
    <scope>NUCLEOTIDE SEQUENCE [LARGE SCALE GENOMIC DNA]</scope>
    <source>
        <strain evidence="8 9">JCM 13503</strain>
    </source>
</reference>
<keyword evidence="3" id="KW-0238">DNA-binding</keyword>
<dbReference type="PROSITE" id="PS50043">
    <property type="entry name" value="HTH_LUXR_2"/>
    <property type="match status" value="1"/>
</dbReference>
<dbReference type="PANTHER" id="PTHR43214:SF41">
    <property type="entry name" value="NITRATE_NITRITE RESPONSE REGULATOR PROTEIN NARP"/>
    <property type="match status" value="1"/>
</dbReference>
<dbReference type="PANTHER" id="PTHR43214">
    <property type="entry name" value="TWO-COMPONENT RESPONSE REGULATOR"/>
    <property type="match status" value="1"/>
</dbReference>
<evidence type="ECO:0000259" key="6">
    <source>
        <dbReference type="PROSITE" id="PS50043"/>
    </source>
</evidence>
<feature type="domain" description="HTH luxR-type" evidence="6">
    <location>
        <begin position="145"/>
        <end position="210"/>
    </location>
</feature>
<gene>
    <name evidence="8" type="ORF">ACFFLM_22410</name>
</gene>
<dbReference type="InterPro" id="IPR000792">
    <property type="entry name" value="Tscrpt_reg_LuxR_C"/>
</dbReference>
<dbReference type="InterPro" id="IPR039420">
    <property type="entry name" value="WalR-like"/>
</dbReference>
<protein>
    <submittedName>
        <fullName evidence="8">LuxR C-terminal-related transcriptional regulator</fullName>
    </submittedName>
</protein>
<evidence type="ECO:0000256" key="3">
    <source>
        <dbReference type="ARBA" id="ARBA00023125"/>
    </source>
</evidence>
<dbReference type="RefSeq" id="WP_380015923.1">
    <property type="nucleotide sequence ID" value="NZ_JBHLYR010000063.1"/>
</dbReference>
<dbReference type="CDD" id="cd06170">
    <property type="entry name" value="LuxR_C_like"/>
    <property type="match status" value="1"/>
</dbReference>
<evidence type="ECO:0000313" key="9">
    <source>
        <dbReference type="Proteomes" id="UP001589733"/>
    </source>
</evidence>
<dbReference type="PROSITE" id="PS00622">
    <property type="entry name" value="HTH_LUXR_1"/>
    <property type="match status" value="1"/>
</dbReference>
<dbReference type="EMBL" id="JBHLYR010000063">
    <property type="protein sequence ID" value="MFB9994715.1"/>
    <property type="molecule type" value="Genomic_DNA"/>
</dbReference>
<proteinExistence type="predicted"/>
<name>A0ABV6B702_9DEIO</name>
<sequence length="213" mass="22790">MSATIRTVLVDDHPLFREGVAATLGADLRFEVVGEGASAQEALELCTVLLPDLLLLDLHLPGGGLNATRAVTAACPVTCIVMLTVSEDESDVLATLKAGARGFVLKGVSGRELRSILASVAAGEVYVTPVLAASMLHDMTSRRSGSHLLEELTPRERQILEGVAAGRSNKEIARSLDLTEKTVKHYMTNVLQKLQVRNRVEAALLAQRAQERG</sequence>
<keyword evidence="9" id="KW-1185">Reference proteome</keyword>
<dbReference type="Pfam" id="PF00072">
    <property type="entry name" value="Response_reg"/>
    <property type="match status" value="1"/>
</dbReference>
<dbReference type="PRINTS" id="PR00038">
    <property type="entry name" value="HTHLUXR"/>
</dbReference>
<dbReference type="PROSITE" id="PS50110">
    <property type="entry name" value="RESPONSE_REGULATORY"/>
    <property type="match status" value="1"/>
</dbReference>
<dbReference type="SMART" id="SM00421">
    <property type="entry name" value="HTH_LUXR"/>
    <property type="match status" value="1"/>
</dbReference>
<dbReference type="InterPro" id="IPR001789">
    <property type="entry name" value="Sig_transdc_resp-reg_receiver"/>
</dbReference>